<dbReference type="Gene3D" id="3.40.430.10">
    <property type="entry name" value="Dihydrofolate Reductase, subunit A"/>
    <property type="match status" value="1"/>
</dbReference>
<dbReference type="GO" id="GO:0009231">
    <property type="term" value="P:riboflavin biosynthetic process"/>
    <property type="evidence" value="ECO:0007669"/>
    <property type="project" value="InterPro"/>
</dbReference>
<dbReference type="KEGG" id="boz:DBV39_12135"/>
<keyword evidence="2" id="KW-0521">NADP</keyword>
<dbReference type="Proteomes" id="UP000244571">
    <property type="component" value="Chromosome"/>
</dbReference>
<keyword evidence="6" id="KW-1185">Reference proteome</keyword>
<dbReference type="RefSeq" id="WP_108621746.1">
    <property type="nucleotide sequence ID" value="NZ_CP028901.1"/>
</dbReference>
<feature type="domain" description="Bacterial bifunctional deaminase-reductase C-terminal" evidence="4">
    <location>
        <begin position="26"/>
        <end position="197"/>
    </location>
</feature>
<keyword evidence="3" id="KW-0560">Oxidoreductase</keyword>
<comment type="pathway">
    <text evidence="1">Cofactor biosynthesis; riboflavin biosynthesis.</text>
</comment>
<dbReference type="InterPro" id="IPR002734">
    <property type="entry name" value="RibDG_C"/>
</dbReference>
<proteinExistence type="predicted"/>
<dbReference type="InterPro" id="IPR024072">
    <property type="entry name" value="DHFR-like_dom_sf"/>
</dbReference>
<dbReference type="EMBL" id="CP028901">
    <property type="protein sequence ID" value="AWB34330.1"/>
    <property type="molecule type" value="Genomic_DNA"/>
</dbReference>
<dbReference type="AlphaFoldDB" id="A0A2R4XKM3"/>
<organism evidence="5 6">
    <name type="scientific">Orrella marina</name>
    <dbReference type="NCBI Taxonomy" id="2163011"/>
    <lineage>
        <taxon>Bacteria</taxon>
        <taxon>Pseudomonadati</taxon>
        <taxon>Pseudomonadota</taxon>
        <taxon>Betaproteobacteria</taxon>
        <taxon>Burkholderiales</taxon>
        <taxon>Alcaligenaceae</taxon>
        <taxon>Orrella</taxon>
    </lineage>
</organism>
<sequence>MQQKAHTGPVWSEILIDKFPQSGQIVIAQLGQSLDGQIATATGKSKYINGQAGLEHLHRLRAWADVVLVGVGTVHADDPRLNVRLVEGPDPDRVVIDPKGRVPVEARMFSEGDVRKVLMTAGVTHVKGLPDCVEVVSLGEQGGDIAPGELLDWMARQGWYKVLVEGGATTVTRFLQADCLDYLHLIVAPVLLGEGTPGLRLAPVRDLAAARRFSASTFALGQEQLVVCRF</sequence>
<evidence type="ECO:0000256" key="1">
    <source>
        <dbReference type="ARBA" id="ARBA00005104"/>
    </source>
</evidence>
<accession>A0A2R4XKM3</accession>
<dbReference type="SUPFAM" id="SSF53597">
    <property type="entry name" value="Dihydrofolate reductase-like"/>
    <property type="match status" value="1"/>
</dbReference>
<dbReference type="OrthoDB" id="2313602at2"/>
<evidence type="ECO:0000313" key="6">
    <source>
        <dbReference type="Proteomes" id="UP000244571"/>
    </source>
</evidence>
<protein>
    <submittedName>
        <fullName evidence="5">Riboflavin deaminase</fullName>
    </submittedName>
</protein>
<dbReference type="InterPro" id="IPR050765">
    <property type="entry name" value="Riboflavin_Biosynth_HTPR"/>
</dbReference>
<dbReference type="GO" id="GO:0008703">
    <property type="term" value="F:5-amino-6-(5-phosphoribosylamino)uracil reductase activity"/>
    <property type="evidence" value="ECO:0007669"/>
    <property type="project" value="InterPro"/>
</dbReference>
<evidence type="ECO:0000313" key="5">
    <source>
        <dbReference type="EMBL" id="AWB34330.1"/>
    </source>
</evidence>
<name>A0A2R4XKM3_9BURK</name>
<dbReference type="Pfam" id="PF01872">
    <property type="entry name" value="RibD_C"/>
    <property type="match status" value="1"/>
</dbReference>
<evidence type="ECO:0000256" key="2">
    <source>
        <dbReference type="ARBA" id="ARBA00022857"/>
    </source>
</evidence>
<gene>
    <name evidence="5" type="ORF">DBV39_12135</name>
</gene>
<reference evidence="5 6" key="1">
    <citation type="submission" date="2018-04" db="EMBL/GenBank/DDBJ databases">
        <title>Bordetella sp. HZ20 isolated from seawater.</title>
        <authorList>
            <person name="Sun C."/>
        </authorList>
    </citation>
    <scope>NUCLEOTIDE SEQUENCE [LARGE SCALE GENOMIC DNA]</scope>
    <source>
        <strain evidence="5 6">HZ20</strain>
    </source>
</reference>
<evidence type="ECO:0000259" key="4">
    <source>
        <dbReference type="Pfam" id="PF01872"/>
    </source>
</evidence>
<dbReference type="PANTHER" id="PTHR38011">
    <property type="entry name" value="DIHYDROFOLATE REDUCTASE FAMILY PROTEIN (AFU_ORTHOLOGUE AFUA_8G06820)"/>
    <property type="match status" value="1"/>
</dbReference>
<dbReference type="PANTHER" id="PTHR38011:SF7">
    <property type="entry name" value="2,5-DIAMINO-6-RIBOSYLAMINO-4(3H)-PYRIMIDINONE 5'-PHOSPHATE REDUCTASE"/>
    <property type="match status" value="1"/>
</dbReference>
<evidence type="ECO:0000256" key="3">
    <source>
        <dbReference type="ARBA" id="ARBA00023002"/>
    </source>
</evidence>